<proteinExistence type="predicted"/>
<evidence type="ECO:0000313" key="2">
    <source>
        <dbReference type="Proteomes" id="UP001054889"/>
    </source>
</evidence>
<reference evidence="1" key="2">
    <citation type="submission" date="2021-12" db="EMBL/GenBank/DDBJ databases">
        <title>Resequencing data analysis of finger millet.</title>
        <authorList>
            <person name="Hatakeyama M."/>
            <person name="Aluri S."/>
            <person name="Balachadran M.T."/>
            <person name="Sivarajan S.R."/>
            <person name="Poveda L."/>
            <person name="Shimizu-Inatsugi R."/>
            <person name="Schlapbach R."/>
            <person name="Sreeman S.M."/>
            <person name="Shimizu K.K."/>
        </authorList>
    </citation>
    <scope>NUCLEOTIDE SEQUENCE</scope>
</reference>
<keyword evidence="2" id="KW-1185">Reference proteome</keyword>
<dbReference type="InterPro" id="IPR012871">
    <property type="entry name" value="DUF1668_ORYSA"/>
</dbReference>
<dbReference type="AlphaFoldDB" id="A0AAV5FFN9"/>
<protein>
    <submittedName>
        <fullName evidence="1">Uncharacterized protein</fullName>
    </submittedName>
</protein>
<dbReference type="EMBL" id="BQKI01000084">
    <property type="protein sequence ID" value="GJN33487.1"/>
    <property type="molecule type" value="Genomic_DNA"/>
</dbReference>
<dbReference type="Proteomes" id="UP001054889">
    <property type="component" value="Unassembled WGS sequence"/>
</dbReference>
<dbReference type="PANTHER" id="PTHR33085">
    <property type="entry name" value="OS12G0113100 PROTEIN-RELATED"/>
    <property type="match status" value="1"/>
</dbReference>
<dbReference type="Pfam" id="PF07893">
    <property type="entry name" value="DUF1668"/>
    <property type="match status" value="1"/>
</dbReference>
<accession>A0AAV5FFN9</accession>
<comment type="caution">
    <text evidence="1">The sequence shown here is derived from an EMBL/GenBank/DDBJ whole genome shotgun (WGS) entry which is preliminary data.</text>
</comment>
<evidence type="ECO:0000313" key="1">
    <source>
        <dbReference type="EMBL" id="GJN33487.1"/>
    </source>
</evidence>
<reference evidence="1" key="1">
    <citation type="journal article" date="2018" name="DNA Res.">
        <title>Multiple hybrid de novo genome assembly of finger millet, an orphan allotetraploid crop.</title>
        <authorList>
            <person name="Hatakeyama M."/>
            <person name="Aluri S."/>
            <person name="Balachadran M.T."/>
            <person name="Sivarajan S.R."/>
            <person name="Patrignani A."/>
            <person name="Gruter S."/>
            <person name="Poveda L."/>
            <person name="Shimizu-Inatsugi R."/>
            <person name="Baeten J."/>
            <person name="Francoijs K.J."/>
            <person name="Nataraja K.N."/>
            <person name="Reddy Y.A.N."/>
            <person name="Phadnis S."/>
            <person name="Ravikumar R.L."/>
            <person name="Schlapbach R."/>
            <person name="Sreeman S.M."/>
            <person name="Shimizu K.K."/>
        </authorList>
    </citation>
    <scope>NUCLEOTIDE SEQUENCE</scope>
</reference>
<dbReference type="PANTHER" id="PTHR33085:SF68">
    <property type="entry name" value="DUF1618 DOMAIN-CONTAINING PROTEIN"/>
    <property type="match status" value="1"/>
</dbReference>
<gene>
    <name evidence="1" type="primary">gb22092</name>
    <name evidence="1" type="ORF">PR202_gb22092</name>
</gene>
<sequence length="147" mass="17098">MRWFWKTLPAPPPTFTPRQRVTSYALHPDGCTIFMTTAYRDTPGHQLGTYSFNTKHSEWRWHGEWALPFLGQGFFDSELDEWVGLHQDGYICSCQVASRSCSTKPPMQLDCKMTDEKLFCKDWDRHLDASLTYMGKSKFCLVESMVN</sequence>
<name>A0AAV5FFN9_ELECO</name>
<organism evidence="1 2">
    <name type="scientific">Eleusine coracana subsp. coracana</name>
    <dbReference type="NCBI Taxonomy" id="191504"/>
    <lineage>
        <taxon>Eukaryota</taxon>
        <taxon>Viridiplantae</taxon>
        <taxon>Streptophyta</taxon>
        <taxon>Embryophyta</taxon>
        <taxon>Tracheophyta</taxon>
        <taxon>Spermatophyta</taxon>
        <taxon>Magnoliopsida</taxon>
        <taxon>Liliopsida</taxon>
        <taxon>Poales</taxon>
        <taxon>Poaceae</taxon>
        <taxon>PACMAD clade</taxon>
        <taxon>Chloridoideae</taxon>
        <taxon>Cynodonteae</taxon>
        <taxon>Eleusininae</taxon>
        <taxon>Eleusine</taxon>
    </lineage>
</organism>